<proteinExistence type="predicted"/>
<dbReference type="EMBL" id="CACRTR010000023">
    <property type="protein sequence ID" value="VYU71600.1"/>
    <property type="molecule type" value="Genomic_DNA"/>
</dbReference>
<protein>
    <submittedName>
        <fullName evidence="1">Uncharacterized protein</fullName>
    </submittedName>
</protein>
<evidence type="ECO:0000313" key="1">
    <source>
        <dbReference type="EMBL" id="VYU71600.1"/>
    </source>
</evidence>
<name>A0A6N3H636_EUBLI</name>
<reference evidence="1" key="1">
    <citation type="submission" date="2019-11" db="EMBL/GenBank/DDBJ databases">
        <authorList>
            <person name="Feng L."/>
        </authorList>
    </citation>
    <scope>NUCLEOTIDE SEQUENCE</scope>
    <source>
        <strain evidence="1">ElimosumLFYP34</strain>
    </source>
</reference>
<accession>A0A6N3H636</accession>
<gene>
    <name evidence="1" type="ORF">ELLFYP34_00934</name>
</gene>
<dbReference type="AlphaFoldDB" id="A0A6N3H636"/>
<organism evidence="1">
    <name type="scientific">Eubacterium limosum</name>
    <dbReference type="NCBI Taxonomy" id="1736"/>
    <lineage>
        <taxon>Bacteria</taxon>
        <taxon>Bacillati</taxon>
        <taxon>Bacillota</taxon>
        <taxon>Clostridia</taxon>
        <taxon>Eubacteriales</taxon>
        <taxon>Eubacteriaceae</taxon>
        <taxon>Eubacterium</taxon>
    </lineage>
</organism>
<sequence>MDKTTFLKEYLSDLMAKNTFNENGQIEVNIFEIFSQEDVQQAAEALGCQVDNNNTPIGSFWIYDPQQKKS</sequence>